<evidence type="ECO:0000313" key="13">
    <source>
        <dbReference type="Proteomes" id="UP000663877"/>
    </source>
</evidence>
<evidence type="ECO:0000256" key="2">
    <source>
        <dbReference type="ARBA" id="ARBA00010617"/>
    </source>
</evidence>
<evidence type="ECO:0000256" key="7">
    <source>
        <dbReference type="ARBA" id="ARBA00023033"/>
    </source>
</evidence>
<evidence type="ECO:0000256" key="1">
    <source>
        <dbReference type="ARBA" id="ARBA00001971"/>
    </source>
</evidence>
<keyword evidence="6 8" id="KW-0408">Iron</keyword>
<dbReference type="Proteomes" id="UP000663832">
    <property type="component" value="Unassembled WGS sequence"/>
</dbReference>
<dbReference type="EMBL" id="CAJNOM010000535">
    <property type="protein sequence ID" value="CAF1489225.1"/>
    <property type="molecule type" value="Genomic_DNA"/>
</dbReference>
<dbReference type="Pfam" id="PF00067">
    <property type="entry name" value="p450"/>
    <property type="match status" value="1"/>
</dbReference>
<keyword evidence="5 9" id="KW-0560">Oxidoreductase</keyword>
<sequence length="499" mass="57751">MIFILLFITIVLLVFYFKQKYFTFHGPIPGLSPHFLFGNLLQSGFFKGESPPYILTTFKKRFGDIFQFWFGPYRFIIVNNITDVEHIFTHRNIYDQGDIFIDKFSISYSESLVSTKGSKFKRHISLTLPLFRRGKIISNLDLIIDCTDKLLSKWRKADPKLIHIDIVDQCQNLLLAIFGFIGFNYDLETLNDESMSNDIELTQALRDVINSIMTVLCLPRIIAKIYVNLNYRQRKARKVIEQYIYKIIEHEQETNPELIVQRKRTCLISSLVGSLQTNEKSEAMKKEEQKKGLSRSEVVDEMVAFLVAGFESTSSVLSWFIYLMSKHPEVQQKIKTELMNNNSRQHLSLDHLDSITYLDCVINEVLRFIPPATGTIRTLTIDDRLPATNVQLFKGESVMIPFYNLAHDTRYWSIDPEIFYPERFLAEDKNHHLYALIPFGGGHRQCIGQDLARFELKVITARLMQYVTFSDGGPQVNAGGHSMRLAILPKHIGVFIDFD</sequence>
<dbReference type="SUPFAM" id="SSF48264">
    <property type="entry name" value="Cytochrome P450"/>
    <property type="match status" value="1"/>
</dbReference>
<proteinExistence type="inferred from homology"/>
<dbReference type="CDD" id="cd00302">
    <property type="entry name" value="cytochrome_P450"/>
    <property type="match status" value="1"/>
</dbReference>
<evidence type="ECO:0000256" key="6">
    <source>
        <dbReference type="ARBA" id="ARBA00023004"/>
    </source>
</evidence>
<comment type="caution">
    <text evidence="10">The sequence shown here is derived from an EMBL/GenBank/DDBJ whole genome shotgun (WGS) entry which is preliminary data.</text>
</comment>
<dbReference type="AlphaFoldDB" id="A0A813VXI0"/>
<dbReference type="GO" id="GO:0004497">
    <property type="term" value="F:monooxygenase activity"/>
    <property type="evidence" value="ECO:0007669"/>
    <property type="project" value="UniProtKB-KW"/>
</dbReference>
<evidence type="ECO:0000256" key="3">
    <source>
        <dbReference type="ARBA" id="ARBA00022617"/>
    </source>
</evidence>
<dbReference type="InterPro" id="IPR050476">
    <property type="entry name" value="Insect_CytP450_Detox"/>
</dbReference>
<dbReference type="GO" id="GO:0005506">
    <property type="term" value="F:iron ion binding"/>
    <property type="evidence" value="ECO:0007669"/>
    <property type="project" value="InterPro"/>
</dbReference>
<dbReference type="EMBL" id="CAJNOI010000024">
    <property type="protein sequence ID" value="CAF0849509.1"/>
    <property type="molecule type" value="Genomic_DNA"/>
</dbReference>
<dbReference type="GO" id="GO:0016705">
    <property type="term" value="F:oxidoreductase activity, acting on paired donors, with incorporation or reduction of molecular oxygen"/>
    <property type="evidence" value="ECO:0007669"/>
    <property type="project" value="InterPro"/>
</dbReference>
<comment type="similarity">
    <text evidence="2 9">Belongs to the cytochrome P450 family.</text>
</comment>
<keyword evidence="7 9" id="KW-0503">Monooxygenase</keyword>
<evidence type="ECO:0000313" key="11">
    <source>
        <dbReference type="EMBL" id="CAF1489225.1"/>
    </source>
</evidence>
<name>A0A813VXI0_9BILA</name>
<dbReference type="PANTHER" id="PTHR24292:SF102">
    <property type="entry name" value="CYTOCHROME P450 FAMILY-RELATED"/>
    <property type="match status" value="1"/>
</dbReference>
<dbReference type="PRINTS" id="PR00463">
    <property type="entry name" value="EP450I"/>
</dbReference>
<evidence type="ECO:0000256" key="4">
    <source>
        <dbReference type="ARBA" id="ARBA00022723"/>
    </source>
</evidence>
<dbReference type="PRINTS" id="PR00385">
    <property type="entry name" value="P450"/>
</dbReference>
<dbReference type="InterPro" id="IPR001128">
    <property type="entry name" value="Cyt_P450"/>
</dbReference>
<dbReference type="Gene3D" id="1.10.630.10">
    <property type="entry name" value="Cytochrome P450"/>
    <property type="match status" value="1"/>
</dbReference>
<evidence type="ECO:0000256" key="8">
    <source>
        <dbReference type="PIRSR" id="PIRSR602401-1"/>
    </source>
</evidence>
<feature type="binding site" description="axial binding residue" evidence="8">
    <location>
        <position position="446"/>
    </location>
    <ligand>
        <name>heme</name>
        <dbReference type="ChEBI" id="CHEBI:30413"/>
    </ligand>
    <ligandPart>
        <name>Fe</name>
        <dbReference type="ChEBI" id="CHEBI:18248"/>
    </ligandPart>
</feature>
<evidence type="ECO:0000256" key="9">
    <source>
        <dbReference type="RuleBase" id="RU000461"/>
    </source>
</evidence>
<keyword evidence="4 8" id="KW-0479">Metal-binding</keyword>
<evidence type="ECO:0000313" key="10">
    <source>
        <dbReference type="EMBL" id="CAF0849509.1"/>
    </source>
</evidence>
<dbReference type="OrthoDB" id="3945418at2759"/>
<evidence type="ECO:0000313" key="12">
    <source>
        <dbReference type="Proteomes" id="UP000663832"/>
    </source>
</evidence>
<dbReference type="PROSITE" id="PS00086">
    <property type="entry name" value="CYTOCHROME_P450"/>
    <property type="match status" value="1"/>
</dbReference>
<comment type="cofactor">
    <cofactor evidence="1 8">
        <name>heme</name>
        <dbReference type="ChEBI" id="CHEBI:30413"/>
    </cofactor>
</comment>
<organism evidence="10 13">
    <name type="scientific">Adineta steineri</name>
    <dbReference type="NCBI Taxonomy" id="433720"/>
    <lineage>
        <taxon>Eukaryota</taxon>
        <taxon>Metazoa</taxon>
        <taxon>Spiralia</taxon>
        <taxon>Gnathifera</taxon>
        <taxon>Rotifera</taxon>
        <taxon>Eurotatoria</taxon>
        <taxon>Bdelloidea</taxon>
        <taxon>Adinetida</taxon>
        <taxon>Adinetidae</taxon>
        <taxon>Adineta</taxon>
    </lineage>
</organism>
<reference evidence="10" key="1">
    <citation type="submission" date="2021-02" db="EMBL/GenBank/DDBJ databases">
        <authorList>
            <person name="Nowell W R."/>
        </authorList>
    </citation>
    <scope>NUCLEOTIDE SEQUENCE</scope>
</reference>
<keyword evidence="12" id="KW-1185">Reference proteome</keyword>
<dbReference type="PANTHER" id="PTHR24292">
    <property type="entry name" value="CYTOCHROME P450"/>
    <property type="match status" value="1"/>
</dbReference>
<gene>
    <name evidence="10" type="ORF">BJG266_LOCUS7760</name>
    <name evidence="11" type="ORF">QVE165_LOCUS42761</name>
</gene>
<keyword evidence="3 8" id="KW-0349">Heme</keyword>
<evidence type="ECO:0000256" key="5">
    <source>
        <dbReference type="ARBA" id="ARBA00023002"/>
    </source>
</evidence>
<evidence type="ECO:0008006" key="14">
    <source>
        <dbReference type="Google" id="ProtNLM"/>
    </source>
</evidence>
<dbReference type="InterPro" id="IPR036396">
    <property type="entry name" value="Cyt_P450_sf"/>
</dbReference>
<accession>A0A813VXI0</accession>
<protein>
    <recommendedName>
        <fullName evidence="14">Cytochrome P450</fullName>
    </recommendedName>
</protein>
<dbReference type="InterPro" id="IPR017972">
    <property type="entry name" value="Cyt_P450_CS"/>
</dbReference>
<dbReference type="InterPro" id="IPR002401">
    <property type="entry name" value="Cyt_P450_E_grp-I"/>
</dbReference>
<dbReference type="Proteomes" id="UP000663877">
    <property type="component" value="Unassembled WGS sequence"/>
</dbReference>
<dbReference type="GO" id="GO:0020037">
    <property type="term" value="F:heme binding"/>
    <property type="evidence" value="ECO:0007669"/>
    <property type="project" value="InterPro"/>
</dbReference>